<evidence type="ECO:0000256" key="6">
    <source>
        <dbReference type="SAM" id="MobiDB-lite"/>
    </source>
</evidence>
<feature type="compositionally biased region" description="Low complexity" evidence="6">
    <location>
        <begin position="912"/>
        <end position="923"/>
    </location>
</feature>
<dbReference type="PANTHER" id="PTHR45639">
    <property type="entry name" value="HSC70CB, ISOFORM G-RELATED"/>
    <property type="match status" value="1"/>
</dbReference>
<evidence type="ECO:0000313" key="9">
    <source>
        <dbReference type="Proteomes" id="UP000002037"/>
    </source>
</evidence>
<dbReference type="InterPro" id="IPR013126">
    <property type="entry name" value="Hsp_70_fam"/>
</dbReference>
<feature type="signal peptide" evidence="7">
    <location>
        <begin position="1"/>
        <end position="16"/>
    </location>
</feature>
<evidence type="ECO:0000256" key="1">
    <source>
        <dbReference type="ARBA" id="ARBA00004319"/>
    </source>
</evidence>
<keyword evidence="9" id="KW-1185">Reference proteome</keyword>
<dbReference type="GO" id="GO:0030968">
    <property type="term" value="P:endoplasmic reticulum unfolded protein response"/>
    <property type="evidence" value="ECO:0007669"/>
    <property type="project" value="TreeGrafter"/>
</dbReference>
<dbReference type="InterPro" id="IPR029048">
    <property type="entry name" value="HSP70_C_sf"/>
</dbReference>
<dbReference type="Gene3D" id="3.30.420.40">
    <property type="match status" value="2"/>
</dbReference>
<feature type="region of interest" description="Disordered" evidence="6">
    <location>
        <begin position="884"/>
        <end position="957"/>
    </location>
</feature>
<dbReference type="HOGENOM" id="CLU_005965_5_0_1"/>
<evidence type="ECO:0000256" key="2">
    <source>
        <dbReference type="ARBA" id="ARBA00022729"/>
    </source>
</evidence>
<dbReference type="SUPFAM" id="SSF100934">
    <property type="entry name" value="Heat shock protein 70kD (HSP70), C-terminal subdomain"/>
    <property type="match status" value="1"/>
</dbReference>
<dbReference type="AlphaFoldDB" id="C5M668"/>
<evidence type="ECO:0000256" key="3">
    <source>
        <dbReference type="ARBA" id="ARBA00022741"/>
    </source>
</evidence>
<feature type="compositionally biased region" description="Acidic residues" evidence="6">
    <location>
        <begin position="553"/>
        <end position="572"/>
    </location>
</feature>
<dbReference type="Gene3D" id="3.90.640.10">
    <property type="entry name" value="Actin, Chain A, domain 4"/>
    <property type="match status" value="1"/>
</dbReference>
<organism evidence="8 9">
    <name type="scientific">Candida tropicalis (strain ATCC MYA-3404 / T1)</name>
    <name type="common">Yeast</name>
    <dbReference type="NCBI Taxonomy" id="294747"/>
    <lineage>
        <taxon>Eukaryota</taxon>
        <taxon>Fungi</taxon>
        <taxon>Dikarya</taxon>
        <taxon>Ascomycota</taxon>
        <taxon>Saccharomycotina</taxon>
        <taxon>Pichiomycetes</taxon>
        <taxon>Debaryomycetaceae</taxon>
        <taxon>Candida/Lodderomyces clade</taxon>
        <taxon>Candida</taxon>
    </lineage>
</organism>
<dbReference type="GeneID" id="8296410"/>
<dbReference type="GO" id="GO:0140662">
    <property type="term" value="F:ATP-dependent protein folding chaperone"/>
    <property type="evidence" value="ECO:0007669"/>
    <property type="project" value="InterPro"/>
</dbReference>
<protein>
    <submittedName>
        <fullName evidence="8">Uncharacterized protein</fullName>
    </submittedName>
</protein>
<sequence>MKFLLFVSFVIATVSAAILGIDYGQQLTKAVLLAPGVPFEIVLTDEGKRKDLSGICLRKQSKNDLTRIYGSQMSSLTTRFPSTCILDLKQLLGKSIDDPSVVQFLNEHYVKLIPDESRNGIKFDLGFDNSTLEFTVEEILAMQLNNIKNRALSHLEENPRAAVLVEDVAINIPPFASQATRHAYLDALKLANFSNVLGLVEEGTSVALNYISNKKLDKNDYDNNKHYYLIYDAGAGYTTATLFSFTPRSVGQSILEIESIGADENFGGRTLTNSIYSLVLEKFLNHFGLEESEVTDKIGARLKDIAEKAKIILSVNNEFKTTLESIYNDKDFKVQVTRQEFEDVNADLMDHISKPILKALKEAGLTVDDIESVVLNGGSTRVPFVQKHISSLVGENKISKSVNTDESAALGTTLRGLKWKTNSVNSKDIALIEKNHHNFEIGVNDNEEQIVVFAKHSSVGNTTKVNLGKLENDGLTISLYEDGQLFKSFTFDDISTRAKKLSCKSKQDKEVIAKFGLDDNKMFELLGIELACSEGSEEKSFFKKLLNKDKEESEEEVIIDEESEEVEAGEGSDDNKETNEDKKKTNSTESSSKASKKSKSPKTVFVPIPKATYPHIKPIGRIAKKTLFDKLAYLNAEDELKVAIDEIRNKLEASCYKLRDFVEENESTLLKEITSKDIDVINEYISELIEWLDFESDDAGIEVLQSKISEVDAKELELKRITEVASADLTQEGMRKLYEDSSKLIMSIQTSMLQFGTKISEMRTKYAEAGLDFEKENERIKQKLIGRGDDKMLSFDKNLKQYKDVITAMGKILEYDAKEFAKLTRSDLYSYHEKLAEGVSDMLGDIISIETVHLERIEMFESQYKKLLERKKQQEFRKKLREAQKAAKEEAKEEEEEEEVEIFEEDDEEVVNEVPIESSSTTETIEESSESEPIEEEEGESTDGNEEDSEEIEHDEL</sequence>
<evidence type="ECO:0000256" key="5">
    <source>
        <dbReference type="ARBA" id="ARBA00023186"/>
    </source>
</evidence>
<dbReference type="eggNOG" id="KOG0104">
    <property type="taxonomic scope" value="Eukaryota"/>
</dbReference>
<dbReference type="EMBL" id="GG692396">
    <property type="protein sequence ID" value="EER34488.1"/>
    <property type="molecule type" value="Genomic_DNA"/>
</dbReference>
<accession>C5M668</accession>
<keyword evidence="4" id="KW-0067">ATP-binding</keyword>
<dbReference type="OrthoDB" id="10262720at2759"/>
<dbReference type="InterPro" id="IPR043129">
    <property type="entry name" value="ATPase_NBD"/>
</dbReference>
<dbReference type="PROSITE" id="PS01036">
    <property type="entry name" value="HSP70_3"/>
    <property type="match status" value="1"/>
</dbReference>
<dbReference type="FunFam" id="3.90.640.10:FF:000003">
    <property type="entry name" value="Molecular chaperone DnaK"/>
    <property type="match status" value="1"/>
</dbReference>
<dbReference type="GO" id="GO:0005788">
    <property type="term" value="C:endoplasmic reticulum lumen"/>
    <property type="evidence" value="ECO:0007669"/>
    <property type="project" value="UniProtKB-SubCell"/>
</dbReference>
<dbReference type="Pfam" id="PF00012">
    <property type="entry name" value="HSP70"/>
    <property type="match status" value="1"/>
</dbReference>
<dbReference type="Proteomes" id="UP000002037">
    <property type="component" value="Unassembled WGS sequence"/>
</dbReference>
<dbReference type="CDD" id="cd10230">
    <property type="entry name" value="ASKHA_NBD_HSP70_HYOU1"/>
    <property type="match status" value="1"/>
</dbReference>
<feature type="compositionally biased region" description="Basic and acidic residues" evidence="6">
    <location>
        <begin position="573"/>
        <end position="586"/>
    </location>
</feature>
<evidence type="ECO:0000313" key="8">
    <source>
        <dbReference type="EMBL" id="EER34488.1"/>
    </source>
</evidence>
<dbReference type="InterPro" id="IPR018181">
    <property type="entry name" value="Heat_shock_70_CS"/>
</dbReference>
<keyword evidence="5" id="KW-0143">Chaperone</keyword>
<feature type="compositionally biased region" description="Acidic residues" evidence="6">
    <location>
        <begin position="892"/>
        <end position="911"/>
    </location>
</feature>
<dbReference type="PRINTS" id="PR00301">
    <property type="entry name" value="HEATSHOCK70"/>
</dbReference>
<feature type="chain" id="PRO_5002953284" evidence="7">
    <location>
        <begin position="17"/>
        <end position="957"/>
    </location>
</feature>
<dbReference type="RefSeq" id="XP_002547043.1">
    <property type="nucleotide sequence ID" value="XM_002546997.1"/>
</dbReference>
<dbReference type="PANTHER" id="PTHR45639:SF3">
    <property type="entry name" value="HYPOXIA UP-REGULATED PROTEIN 1"/>
    <property type="match status" value="1"/>
</dbReference>
<evidence type="ECO:0000256" key="7">
    <source>
        <dbReference type="SAM" id="SignalP"/>
    </source>
</evidence>
<reference evidence="8 9" key="1">
    <citation type="journal article" date="2009" name="Nature">
        <title>Evolution of pathogenicity and sexual reproduction in eight Candida genomes.</title>
        <authorList>
            <person name="Butler G."/>
            <person name="Rasmussen M.D."/>
            <person name="Lin M.F."/>
            <person name="Santos M.A."/>
            <person name="Sakthikumar S."/>
            <person name="Munro C.A."/>
            <person name="Rheinbay E."/>
            <person name="Grabherr M."/>
            <person name="Forche A."/>
            <person name="Reedy J.L."/>
            <person name="Agrafioti I."/>
            <person name="Arnaud M.B."/>
            <person name="Bates S."/>
            <person name="Brown A.J."/>
            <person name="Brunke S."/>
            <person name="Costanzo M.C."/>
            <person name="Fitzpatrick D.A."/>
            <person name="de Groot P.W."/>
            <person name="Harris D."/>
            <person name="Hoyer L.L."/>
            <person name="Hube B."/>
            <person name="Klis F.M."/>
            <person name="Kodira C."/>
            <person name="Lennard N."/>
            <person name="Logue M.E."/>
            <person name="Martin R."/>
            <person name="Neiman A.M."/>
            <person name="Nikolaou E."/>
            <person name="Quail M.A."/>
            <person name="Quinn J."/>
            <person name="Santos M.C."/>
            <person name="Schmitzberger F.F."/>
            <person name="Sherlock G."/>
            <person name="Shah P."/>
            <person name="Silverstein K.A."/>
            <person name="Skrzypek M.S."/>
            <person name="Soll D."/>
            <person name="Staggs R."/>
            <person name="Stansfield I."/>
            <person name="Stumpf M.P."/>
            <person name="Sudbery P.E."/>
            <person name="Srikantha T."/>
            <person name="Zeng Q."/>
            <person name="Berman J."/>
            <person name="Berriman M."/>
            <person name="Heitman J."/>
            <person name="Gow N.A."/>
            <person name="Lorenz M.C."/>
            <person name="Birren B.W."/>
            <person name="Kellis M."/>
            <person name="Cuomo C.A."/>
        </authorList>
    </citation>
    <scope>NUCLEOTIDE SEQUENCE [LARGE SCALE GENOMIC DNA]</scope>
    <source>
        <strain evidence="9">ATCC MYA-3404 / T1</strain>
    </source>
</reference>
<dbReference type="Gene3D" id="3.30.30.30">
    <property type="match status" value="1"/>
</dbReference>
<comment type="subcellular location">
    <subcellularLocation>
        <location evidence="1">Endoplasmic reticulum lumen</location>
    </subcellularLocation>
</comment>
<dbReference type="STRING" id="294747.C5M668"/>
<feature type="compositionally biased region" description="Acidic residues" evidence="6">
    <location>
        <begin position="924"/>
        <end position="957"/>
    </location>
</feature>
<gene>
    <name evidence="8" type="ORF">CTRG_01349</name>
</gene>
<name>C5M668_CANTT</name>
<proteinExistence type="predicted"/>
<dbReference type="KEGG" id="ctp:CTRG_01349"/>
<evidence type="ECO:0000256" key="4">
    <source>
        <dbReference type="ARBA" id="ARBA00022840"/>
    </source>
</evidence>
<keyword evidence="3" id="KW-0547">Nucleotide-binding</keyword>
<keyword evidence="2 7" id="KW-0732">Signal</keyword>
<dbReference type="SUPFAM" id="SSF53067">
    <property type="entry name" value="Actin-like ATPase domain"/>
    <property type="match status" value="2"/>
</dbReference>
<dbReference type="VEuPathDB" id="FungiDB:CTRG_01349"/>
<dbReference type="GO" id="GO:0034663">
    <property type="term" value="C:endoplasmic reticulum chaperone complex"/>
    <property type="evidence" value="ECO:0007669"/>
    <property type="project" value="TreeGrafter"/>
</dbReference>
<feature type="region of interest" description="Disordered" evidence="6">
    <location>
        <begin position="553"/>
        <end position="602"/>
    </location>
</feature>
<dbReference type="GO" id="GO:0005524">
    <property type="term" value="F:ATP binding"/>
    <property type="evidence" value="ECO:0007669"/>
    <property type="project" value="UniProtKB-KW"/>
</dbReference>